<name>U1PK96_9EURY</name>
<feature type="compositionally biased region" description="Basic and acidic residues" evidence="2">
    <location>
        <begin position="151"/>
        <end position="164"/>
    </location>
</feature>
<dbReference type="Pfam" id="PF07282">
    <property type="entry name" value="Cas12f1-like_TNB"/>
    <property type="match status" value="1"/>
</dbReference>
<dbReference type="GO" id="GO:0003677">
    <property type="term" value="F:DNA binding"/>
    <property type="evidence" value="ECO:0007669"/>
    <property type="project" value="UniProtKB-KW"/>
</dbReference>
<dbReference type="STRING" id="1238425.J07HQW2_00541"/>
<accession>U1PK96</accession>
<keyword evidence="1" id="KW-0238">DNA-binding</keyword>
<proteinExistence type="predicted"/>
<protein>
    <submittedName>
        <fullName evidence="4">Transposase</fullName>
    </submittedName>
</protein>
<feature type="domain" description="Cas12f1-like TNB" evidence="3">
    <location>
        <begin position="37"/>
        <end position="93"/>
    </location>
</feature>
<dbReference type="HOGENOM" id="CLU_1615282_0_0_2"/>
<dbReference type="InterPro" id="IPR010095">
    <property type="entry name" value="Cas12f1-like_TNB"/>
</dbReference>
<evidence type="ECO:0000259" key="3">
    <source>
        <dbReference type="Pfam" id="PF07282"/>
    </source>
</evidence>
<organism evidence="4 5">
    <name type="scientific">Haloquadratum walsbyi J07HQW2</name>
    <dbReference type="NCBI Taxonomy" id="1238425"/>
    <lineage>
        <taxon>Archaea</taxon>
        <taxon>Methanobacteriati</taxon>
        <taxon>Methanobacteriota</taxon>
        <taxon>Stenosarchaea group</taxon>
        <taxon>Halobacteria</taxon>
        <taxon>Halobacteriales</taxon>
        <taxon>Haloferacaceae</taxon>
        <taxon>Haloquadratum</taxon>
    </lineage>
</organism>
<feature type="region of interest" description="Disordered" evidence="2">
    <location>
        <begin position="105"/>
        <end position="164"/>
    </location>
</feature>
<evidence type="ECO:0000256" key="2">
    <source>
        <dbReference type="SAM" id="MobiDB-lite"/>
    </source>
</evidence>
<dbReference type="Proteomes" id="UP000030710">
    <property type="component" value="Unassembled WGS sequence"/>
</dbReference>
<sequence>MTVTVQVHPGGTSGRSEPCTVLYCTSRWHTKPKPKPKPKKEGITLKQVGSEYTSKRCAECGFPADENRPTRTDFRCVNCGSEANADSNAAKNIGRRYVVVGGRGRATGDSQLALKSGTVTPNGGFTAYPDRTGSRLRPSSRTSQAPPHPTLTERTRQGERSRVG</sequence>
<gene>
    <name evidence="4" type="ORF">J07HQW2_00541</name>
</gene>
<reference evidence="4 5" key="1">
    <citation type="journal article" date="2013" name="PLoS ONE">
        <title>Assembly-driven community genomics of a hypersaline microbial ecosystem.</title>
        <authorList>
            <person name="Podell S."/>
            <person name="Ugalde J.A."/>
            <person name="Narasingarao P."/>
            <person name="Banfield J.F."/>
            <person name="Heidelberg K.B."/>
            <person name="Allen E.E."/>
        </authorList>
    </citation>
    <scope>NUCLEOTIDE SEQUENCE [LARGE SCALE GENOMIC DNA]</scope>
    <source>
        <strain evidence="5">J07HQW2</strain>
    </source>
</reference>
<evidence type="ECO:0000313" key="4">
    <source>
        <dbReference type="EMBL" id="ERG94107.1"/>
    </source>
</evidence>
<dbReference type="EMBL" id="KE356561">
    <property type="protein sequence ID" value="ERG94107.1"/>
    <property type="molecule type" value="Genomic_DNA"/>
</dbReference>
<dbReference type="eggNOG" id="arCOG00679">
    <property type="taxonomic scope" value="Archaea"/>
</dbReference>
<evidence type="ECO:0000313" key="5">
    <source>
        <dbReference type="Proteomes" id="UP000030710"/>
    </source>
</evidence>
<evidence type="ECO:0000256" key="1">
    <source>
        <dbReference type="ARBA" id="ARBA00023125"/>
    </source>
</evidence>
<dbReference type="AlphaFoldDB" id="U1PK96"/>